<evidence type="ECO:0000256" key="1">
    <source>
        <dbReference type="ARBA" id="ARBA00005194"/>
    </source>
</evidence>
<dbReference type="OrthoDB" id="9808669at2"/>
<evidence type="ECO:0000313" key="18">
    <source>
        <dbReference type="EMBL" id="AXB43297.1"/>
    </source>
</evidence>
<proteinExistence type="inferred from homology"/>
<accession>A0A344L5H3</accession>
<dbReference type="KEGG" id="aab:A4R43_12645"/>
<dbReference type="InterPro" id="IPR014030">
    <property type="entry name" value="Ketoacyl_synth_N"/>
</dbReference>
<keyword evidence="5 14" id="KW-0444">Lipid biosynthesis</keyword>
<evidence type="ECO:0000256" key="7">
    <source>
        <dbReference type="ARBA" id="ARBA00022832"/>
    </source>
</evidence>
<keyword evidence="19" id="KW-1185">Reference proteome</keyword>
<dbReference type="GO" id="GO:0004315">
    <property type="term" value="F:3-oxoacyl-[acyl-carrier-protein] synthase activity"/>
    <property type="evidence" value="ECO:0007669"/>
    <property type="project" value="UniProtKB-UniRule"/>
</dbReference>
<dbReference type="PANTHER" id="PTHR11712">
    <property type="entry name" value="POLYKETIDE SYNTHASE-RELATED"/>
    <property type="match status" value="1"/>
</dbReference>
<dbReference type="PROSITE" id="PS52004">
    <property type="entry name" value="KS3_2"/>
    <property type="match status" value="1"/>
</dbReference>
<evidence type="ECO:0000256" key="14">
    <source>
        <dbReference type="PIRNR" id="PIRNR000447"/>
    </source>
</evidence>
<dbReference type="EMBL" id="CP015163">
    <property type="protein sequence ID" value="AXB43297.1"/>
    <property type="molecule type" value="Genomic_DNA"/>
</dbReference>
<dbReference type="InterPro" id="IPR016039">
    <property type="entry name" value="Thiolase-like"/>
</dbReference>
<name>A0A344L5H3_9PSEU</name>
<keyword evidence="10 14" id="KW-0012">Acyltransferase</keyword>
<evidence type="ECO:0000313" key="19">
    <source>
        <dbReference type="Proteomes" id="UP000250434"/>
    </source>
</evidence>
<keyword evidence="6 14" id="KW-0808">Transferase</keyword>
<dbReference type="FunFam" id="3.40.47.10:FF:000018">
    <property type="entry name" value="3-oxoacyl-[acyl-carrier-protein] synthase 2"/>
    <property type="match status" value="1"/>
</dbReference>
<evidence type="ECO:0000256" key="10">
    <source>
        <dbReference type="ARBA" id="ARBA00023315"/>
    </source>
</evidence>
<evidence type="ECO:0000259" key="17">
    <source>
        <dbReference type="PROSITE" id="PS52004"/>
    </source>
</evidence>
<dbReference type="GO" id="GO:0005829">
    <property type="term" value="C:cytosol"/>
    <property type="evidence" value="ECO:0007669"/>
    <property type="project" value="TreeGrafter"/>
</dbReference>
<evidence type="ECO:0000256" key="15">
    <source>
        <dbReference type="PIRSR" id="PIRSR000447-1"/>
    </source>
</evidence>
<comment type="catalytic activity">
    <reaction evidence="13 14">
        <text>a fatty acyl-[ACP] + malonyl-[ACP] + H(+) = a 3-oxoacyl-[ACP] + holo-[ACP] + CO2</text>
        <dbReference type="Rhea" id="RHEA:22836"/>
        <dbReference type="Rhea" id="RHEA-COMP:9623"/>
        <dbReference type="Rhea" id="RHEA-COMP:9685"/>
        <dbReference type="Rhea" id="RHEA-COMP:9916"/>
        <dbReference type="Rhea" id="RHEA-COMP:14125"/>
        <dbReference type="ChEBI" id="CHEBI:15378"/>
        <dbReference type="ChEBI" id="CHEBI:16526"/>
        <dbReference type="ChEBI" id="CHEBI:64479"/>
        <dbReference type="ChEBI" id="CHEBI:78449"/>
        <dbReference type="ChEBI" id="CHEBI:78776"/>
        <dbReference type="ChEBI" id="CHEBI:138651"/>
    </reaction>
</comment>
<dbReference type="Gene3D" id="3.40.47.10">
    <property type="match status" value="1"/>
</dbReference>
<dbReference type="InterPro" id="IPR000794">
    <property type="entry name" value="Beta-ketoacyl_synthase"/>
</dbReference>
<evidence type="ECO:0000256" key="2">
    <source>
        <dbReference type="ARBA" id="ARBA00008467"/>
    </source>
</evidence>
<keyword evidence="8" id="KW-0443">Lipid metabolism</keyword>
<dbReference type="UniPathway" id="UPA00094"/>
<dbReference type="Pfam" id="PF02801">
    <property type="entry name" value="Ketoacyl-synt_C"/>
    <property type="match status" value="1"/>
</dbReference>
<keyword evidence="7" id="KW-0276">Fatty acid metabolism</keyword>
<dbReference type="NCBIfam" id="NF005589">
    <property type="entry name" value="PRK07314.1"/>
    <property type="match status" value="1"/>
</dbReference>
<dbReference type="CDD" id="cd00834">
    <property type="entry name" value="KAS_I_II"/>
    <property type="match status" value="1"/>
</dbReference>
<sequence>MTHADEVVRARRVVVTGRGAVSPIGLDWPSTWENLIKGVSGIRKLSTVDMSGLPVSIGGEVLGLEPERLLPHKLVRRTDSSVHMALLAAIEAITDAGLEITPEIAPRTAVVVGSAGGPTKLSAEATAGLEARGARGISPFYFPGSGVDSATSEIALYTGAQGASICMVTACATGANSIGEAMRMIRFGEADVAIAGGVDDTLTRLDITGAAVSRALSRREDEPAAACRPFDTDRDGFVMSAGGGVLVLESADHAAARGARVLAELAGYGTTTDAFHMTAPHPEAITAQRAMRIALDRAGAQASDVDYINAHGTATKLNDTTEIKAIRGVFGERAPKIPVSSIKSMTGHMLGGAGAVELITAIETILTGIVPPTINCDRPEDPEMNFVPHVAQSHEVRTVMSNSFGFGGHNAVLVARRWAG</sequence>
<dbReference type="EC" id="2.3.1.179" evidence="3 14"/>
<evidence type="ECO:0000256" key="13">
    <source>
        <dbReference type="ARBA" id="ARBA00047659"/>
    </source>
</evidence>
<dbReference type="SUPFAM" id="SSF53901">
    <property type="entry name" value="Thiolase-like"/>
    <property type="match status" value="2"/>
</dbReference>
<comment type="function">
    <text evidence="11 14">Involved in the type II fatty acid elongation cycle. Catalyzes the elongation of a wide range of acyl-ACP by the addition of two carbons from malonyl-ACP to an acyl acceptor. Can efficiently catalyze the conversion of palmitoleoyl-ACP (cis-hexadec-9-enoyl-ACP) to cis-vaccenoyl-ACP (cis-octadec-11-enoyl-ACP), an essential step in the thermal regulation of fatty acid composition.</text>
</comment>
<comment type="similarity">
    <text evidence="2 14 16">Belongs to the thiolase-like superfamily. Beta-ketoacyl-ACP synthases family.</text>
</comment>
<organism evidence="18 19">
    <name type="scientific">Amycolatopsis albispora</name>
    <dbReference type="NCBI Taxonomy" id="1804986"/>
    <lineage>
        <taxon>Bacteria</taxon>
        <taxon>Bacillati</taxon>
        <taxon>Actinomycetota</taxon>
        <taxon>Actinomycetes</taxon>
        <taxon>Pseudonocardiales</taxon>
        <taxon>Pseudonocardiaceae</taxon>
        <taxon>Amycolatopsis</taxon>
    </lineage>
</organism>
<feature type="domain" description="Ketosynthase family 3 (KS3)" evidence="17">
    <location>
        <begin position="10"/>
        <end position="417"/>
    </location>
</feature>
<dbReference type="InterPro" id="IPR014031">
    <property type="entry name" value="Ketoacyl_synth_C"/>
</dbReference>
<feature type="active site" description="For beta-ketoacyl synthase activity" evidence="15">
    <location>
        <position position="171"/>
    </location>
</feature>
<evidence type="ECO:0000256" key="4">
    <source>
        <dbReference type="ARBA" id="ARBA00014657"/>
    </source>
</evidence>
<gene>
    <name evidence="18" type="ORF">A4R43_12645</name>
</gene>
<comment type="catalytic activity">
    <reaction evidence="12 14">
        <text>(9Z)-hexadecenoyl-[ACP] + malonyl-[ACP] + H(+) = 3-oxo-(11Z)-octadecenoyl-[ACP] + holo-[ACP] + CO2</text>
        <dbReference type="Rhea" id="RHEA:55040"/>
        <dbReference type="Rhea" id="RHEA-COMP:9623"/>
        <dbReference type="Rhea" id="RHEA-COMP:9685"/>
        <dbReference type="Rhea" id="RHEA-COMP:10800"/>
        <dbReference type="Rhea" id="RHEA-COMP:14074"/>
        <dbReference type="ChEBI" id="CHEBI:15378"/>
        <dbReference type="ChEBI" id="CHEBI:16526"/>
        <dbReference type="ChEBI" id="CHEBI:64479"/>
        <dbReference type="ChEBI" id="CHEBI:78449"/>
        <dbReference type="ChEBI" id="CHEBI:83989"/>
        <dbReference type="ChEBI" id="CHEBI:138538"/>
        <dbReference type="EC" id="2.3.1.179"/>
    </reaction>
</comment>
<dbReference type="NCBIfam" id="TIGR03150">
    <property type="entry name" value="fabF"/>
    <property type="match status" value="1"/>
</dbReference>
<evidence type="ECO:0000256" key="3">
    <source>
        <dbReference type="ARBA" id="ARBA00012356"/>
    </source>
</evidence>
<evidence type="ECO:0000256" key="8">
    <source>
        <dbReference type="ARBA" id="ARBA00023098"/>
    </source>
</evidence>
<dbReference type="AlphaFoldDB" id="A0A344L5H3"/>
<dbReference type="GO" id="GO:0006633">
    <property type="term" value="P:fatty acid biosynthetic process"/>
    <property type="evidence" value="ECO:0007669"/>
    <property type="project" value="UniProtKB-UniRule"/>
</dbReference>
<evidence type="ECO:0000256" key="16">
    <source>
        <dbReference type="RuleBase" id="RU003694"/>
    </source>
</evidence>
<dbReference type="RefSeq" id="WP_113692543.1">
    <property type="nucleotide sequence ID" value="NZ_CP015163.1"/>
</dbReference>
<dbReference type="SMART" id="SM00825">
    <property type="entry name" value="PKS_KS"/>
    <property type="match status" value="1"/>
</dbReference>
<evidence type="ECO:0000256" key="11">
    <source>
        <dbReference type="ARBA" id="ARBA00024006"/>
    </source>
</evidence>
<reference evidence="18 19" key="1">
    <citation type="submission" date="2016-04" db="EMBL/GenBank/DDBJ databases">
        <title>Complete genome sequence and analysis of deep-sea sediment isolate, Amycolatopsis sp. WP1.</title>
        <authorList>
            <person name="Wang H."/>
            <person name="Chen S."/>
            <person name="Wu Q."/>
        </authorList>
    </citation>
    <scope>NUCLEOTIDE SEQUENCE [LARGE SCALE GENOMIC DNA]</scope>
    <source>
        <strain evidence="18 19">WP1</strain>
    </source>
</reference>
<dbReference type="PIRSF" id="PIRSF000447">
    <property type="entry name" value="KAS_II"/>
    <property type="match status" value="1"/>
</dbReference>
<dbReference type="Pfam" id="PF00109">
    <property type="entry name" value="ketoacyl-synt"/>
    <property type="match status" value="1"/>
</dbReference>
<keyword evidence="9 14" id="KW-0275">Fatty acid biosynthesis</keyword>
<comment type="pathway">
    <text evidence="1 14">Lipid metabolism; fatty acid biosynthesis.</text>
</comment>
<evidence type="ECO:0000256" key="12">
    <source>
        <dbReference type="ARBA" id="ARBA00047318"/>
    </source>
</evidence>
<evidence type="ECO:0000256" key="5">
    <source>
        <dbReference type="ARBA" id="ARBA00022516"/>
    </source>
</evidence>
<dbReference type="InterPro" id="IPR017568">
    <property type="entry name" value="3-oxoacyl-ACP_synth-2"/>
</dbReference>
<dbReference type="InterPro" id="IPR020841">
    <property type="entry name" value="PKS_Beta-ketoAc_synthase_dom"/>
</dbReference>
<evidence type="ECO:0000256" key="6">
    <source>
        <dbReference type="ARBA" id="ARBA00022679"/>
    </source>
</evidence>
<protein>
    <recommendedName>
        <fullName evidence="4 14">3-oxoacyl-[acyl-carrier-protein] synthase 2</fullName>
        <ecNumber evidence="3 14">2.3.1.179</ecNumber>
    </recommendedName>
</protein>
<dbReference type="PANTHER" id="PTHR11712:SF336">
    <property type="entry name" value="3-OXOACYL-[ACYL-CARRIER-PROTEIN] SYNTHASE, MITOCHONDRIAL"/>
    <property type="match status" value="1"/>
</dbReference>
<evidence type="ECO:0000256" key="9">
    <source>
        <dbReference type="ARBA" id="ARBA00023160"/>
    </source>
</evidence>
<dbReference type="Proteomes" id="UP000250434">
    <property type="component" value="Chromosome"/>
</dbReference>